<name>A0A0X3PT52_SCHSO</name>
<protein>
    <recommendedName>
        <fullName evidence="1">proline--tRNA ligase</fullName>
        <ecNumber evidence="1">6.1.1.15</ecNumber>
    </recommendedName>
    <alternativeName>
        <fullName evidence="7">Prolyl-tRNA synthetase</fullName>
    </alternativeName>
</protein>
<evidence type="ECO:0000256" key="4">
    <source>
        <dbReference type="ARBA" id="ARBA00022840"/>
    </source>
</evidence>
<dbReference type="SUPFAM" id="SSF55681">
    <property type="entry name" value="Class II aaRS and biotin synthetases"/>
    <property type="match status" value="1"/>
</dbReference>
<keyword evidence="6" id="KW-0030">Aminoacyl-tRNA synthetase</keyword>
<sequence length="464" mass="51704">MSRFTKLSKLLRQATPIVAEHENGLLSHRLFMHNGILVTSSPGIFVMSPLALRAVEKLSSFISHKMAVIGGQKCLFPTLGLADLWSRSGRWQRFGTEMFTLKDRNGSCFCLQPTHEEEVCCFVRKLGLPRTALPLLIFQISAKYRDELRPRLGLLRGKEFLMKDMYSFDVDSSSAKSTYKVVCQCYSEIFSELGLPFCKIPASGGLMGDCPSDEFQVPLPEGEDSLLWCPRCLKGKPVDSSFEHSKQPLTVCQCGSTMQRLNSVEVGHCFLLGTSYTSCFDVSIATPQETSSRPLHMGCYGIGITRLLGTAVEYFTRKANENWPDELRWPRGFAPFSGAIALQKANAKDAVSGENLAFLLSCLSDYPSCDPTATTYHAGLLPQGDILLDDRDKLSIGRKLLDLRRLGIPWVVVAKNKKDMTFGHELLDVYTGTSYEASIGDIHRAFTQLDFNVNKLQQWCRTSG</sequence>
<dbReference type="InterPro" id="IPR002316">
    <property type="entry name" value="Pro-tRNA-ligase_IIa"/>
</dbReference>
<dbReference type="PANTHER" id="PTHR42753">
    <property type="entry name" value="MITOCHONDRIAL RIBOSOME PROTEIN L39/PROLYL-TRNA LIGASE FAMILY MEMBER"/>
    <property type="match status" value="1"/>
</dbReference>
<gene>
    <name evidence="10" type="primary">SYPM</name>
    <name evidence="10" type="ORF">TR157927</name>
</gene>
<dbReference type="Gene3D" id="3.40.50.800">
    <property type="entry name" value="Anticodon-binding domain"/>
    <property type="match status" value="1"/>
</dbReference>
<dbReference type="InterPro" id="IPR002314">
    <property type="entry name" value="aa-tRNA-synt_IIb"/>
</dbReference>
<reference evidence="10" key="1">
    <citation type="submission" date="2016-01" db="EMBL/GenBank/DDBJ databases">
        <title>Reference transcriptome for the parasite Schistocephalus solidus: insights into the molecular evolution of parasitism.</title>
        <authorList>
            <person name="Hebert F.O."/>
            <person name="Grambauer S."/>
            <person name="Barber I."/>
            <person name="Landry C.R."/>
            <person name="Aubin-Horth N."/>
        </authorList>
    </citation>
    <scope>NUCLEOTIDE SEQUENCE</scope>
</reference>
<evidence type="ECO:0000256" key="3">
    <source>
        <dbReference type="ARBA" id="ARBA00022741"/>
    </source>
</evidence>
<proteinExistence type="predicted"/>
<evidence type="ECO:0000256" key="6">
    <source>
        <dbReference type="ARBA" id="ARBA00023146"/>
    </source>
</evidence>
<keyword evidence="3" id="KW-0547">Nucleotide-binding</keyword>
<dbReference type="InterPro" id="IPR036621">
    <property type="entry name" value="Anticodon-bd_dom_sf"/>
</dbReference>
<dbReference type="EMBL" id="GEEE01008084">
    <property type="protein sequence ID" value="JAP55141.1"/>
    <property type="molecule type" value="Transcribed_RNA"/>
</dbReference>
<dbReference type="Pfam" id="PF00587">
    <property type="entry name" value="tRNA-synt_2b"/>
    <property type="match status" value="1"/>
</dbReference>
<dbReference type="InterPro" id="IPR045864">
    <property type="entry name" value="aa-tRNA-synth_II/BPL/LPL"/>
</dbReference>
<dbReference type="PROSITE" id="PS50862">
    <property type="entry name" value="AA_TRNA_LIGASE_II"/>
    <property type="match status" value="1"/>
</dbReference>
<evidence type="ECO:0000256" key="8">
    <source>
        <dbReference type="ARBA" id="ARBA00047671"/>
    </source>
</evidence>
<dbReference type="PRINTS" id="PR01046">
    <property type="entry name" value="TRNASYNTHPRO"/>
</dbReference>
<dbReference type="InterPro" id="IPR050062">
    <property type="entry name" value="Pro-tRNA_synthetase"/>
</dbReference>
<accession>A0A0X3PT52</accession>
<keyword evidence="2 10" id="KW-0436">Ligase</keyword>
<dbReference type="AlphaFoldDB" id="A0A0X3PT52"/>
<evidence type="ECO:0000256" key="1">
    <source>
        <dbReference type="ARBA" id="ARBA00012831"/>
    </source>
</evidence>
<evidence type="ECO:0000313" key="10">
    <source>
        <dbReference type="EMBL" id="JAP55141.1"/>
    </source>
</evidence>
<organism evidence="10">
    <name type="scientific">Schistocephalus solidus</name>
    <name type="common">Tapeworm</name>
    <dbReference type="NCBI Taxonomy" id="70667"/>
    <lineage>
        <taxon>Eukaryota</taxon>
        <taxon>Metazoa</taxon>
        <taxon>Spiralia</taxon>
        <taxon>Lophotrochozoa</taxon>
        <taxon>Platyhelminthes</taxon>
        <taxon>Cestoda</taxon>
        <taxon>Eucestoda</taxon>
        <taxon>Diphyllobothriidea</taxon>
        <taxon>Diphyllobothriidae</taxon>
        <taxon>Schistocephalus</taxon>
    </lineage>
</organism>
<keyword evidence="5" id="KW-0648">Protein biosynthesis</keyword>
<dbReference type="InterPro" id="IPR006195">
    <property type="entry name" value="aa-tRNA-synth_II"/>
</dbReference>
<dbReference type="GO" id="GO:0005524">
    <property type="term" value="F:ATP binding"/>
    <property type="evidence" value="ECO:0007669"/>
    <property type="project" value="UniProtKB-KW"/>
</dbReference>
<dbReference type="GO" id="GO:0005739">
    <property type="term" value="C:mitochondrion"/>
    <property type="evidence" value="ECO:0007669"/>
    <property type="project" value="TreeGrafter"/>
</dbReference>
<dbReference type="Gene3D" id="3.30.930.10">
    <property type="entry name" value="Bira Bifunctional Protein, Domain 2"/>
    <property type="match status" value="1"/>
</dbReference>
<dbReference type="GO" id="GO:0004827">
    <property type="term" value="F:proline-tRNA ligase activity"/>
    <property type="evidence" value="ECO:0007669"/>
    <property type="project" value="UniProtKB-EC"/>
</dbReference>
<feature type="domain" description="Aminoacyl-transfer RNA synthetases class-II family profile" evidence="9">
    <location>
        <begin position="56"/>
        <end position="335"/>
    </location>
</feature>
<dbReference type="EC" id="6.1.1.15" evidence="1"/>
<evidence type="ECO:0000256" key="5">
    <source>
        <dbReference type="ARBA" id="ARBA00022917"/>
    </source>
</evidence>
<evidence type="ECO:0000256" key="7">
    <source>
        <dbReference type="ARBA" id="ARBA00029731"/>
    </source>
</evidence>
<keyword evidence="4" id="KW-0067">ATP-binding</keyword>
<evidence type="ECO:0000259" key="9">
    <source>
        <dbReference type="PROSITE" id="PS50862"/>
    </source>
</evidence>
<dbReference type="GO" id="GO:0006433">
    <property type="term" value="P:prolyl-tRNA aminoacylation"/>
    <property type="evidence" value="ECO:0007669"/>
    <property type="project" value="InterPro"/>
</dbReference>
<dbReference type="PANTHER" id="PTHR42753:SF2">
    <property type="entry name" value="PROLINE--TRNA LIGASE"/>
    <property type="match status" value="1"/>
</dbReference>
<comment type="catalytic activity">
    <reaction evidence="8">
        <text>tRNA(Pro) + L-proline + ATP = L-prolyl-tRNA(Pro) + AMP + diphosphate</text>
        <dbReference type="Rhea" id="RHEA:14305"/>
        <dbReference type="Rhea" id="RHEA-COMP:9700"/>
        <dbReference type="Rhea" id="RHEA-COMP:9702"/>
        <dbReference type="ChEBI" id="CHEBI:30616"/>
        <dbReference type="ChEBI" id="CHEBI:33019"/>
        <dbReference type="ChEBI" id="CHEBI:60039"/>
        <dbReference type="ChEBI" id="CHEBI:78442"/>
        <dbReference type="ChEBI" id="CHEBI:78532"/>
        <dbReference type="ChEBI" id="CHEBI:456215"/>
        <dbReference type="EC" id="6.1.1.15"/>
    </reaction>
</comment>
<evidence type="ECO:0000256" key="2">
    <source>
        <dbReference type="ARBA" id="ARBA00022598"/>
    </source>
</evidence>